<dbReference type="GO" id="GO:0046983">
    <property type="term" value="F:protein dimerization activity"/>
    <property type="evidence" value="ECO:0007669"/>
    <property type="project" value="InterPro"/>
</dbReference>
<dbReference type="CDD" id="cd17535">
    <property type="entry name" value="REC_NarL-like"/>
    <property type="match status" value="1"/>
</dbReference>
<keyword evidence="1" id="KW-0808">Transferase</keyword>
<accession>A0A1W1I532</accession>
<keyword evidence="4" id="KW-0597">Phosphoprotein</keyword>
<evidence type="ECO:0000259" key="8">
    <source>
        <dbReference type="PROSITE" id="PS50113"/>
    </source>
</evidence>
<gene>
    <name evidence="9" type="ORF">NSJP_1955</name>
</gene>
<dbReference type="InterPro" id="IPR036890">
    <property type="entry name" value="HATPase_C_sf"/>
</dbReference>
<dbReference type="Pfam" id="PF00072">
    <property type="entry name" value="Response_reg"/>
    <property type="match status" value="1"/>
</dbReference>
<dbReference type="AlphaFoldDB" id="A0A1W1I532"/>
<dbReference type="InterPro" id="IPR000014">
    <property type="entry name" value="PAS"/>
</dbReference>
<dbReference type="InterPro" id="IPR001789">
    <property type="entry name" value="Sig_transdc_resp-reg_receiver"/>
</dbReference>
<dbReference type="GO" id="GO:0016020">
    <property type="term" value="C:membrane"/>
    <property type="evidence" value="ECO:0007669"/>
    <property type="project" value="InterPro"/>
</dbReference>
<dbReference type="SUPFAM" id="SSF55785">
    <property type="entry name" value="PYP-like sensor domain (PAS domain)"/>
    <property type="match status" value="1"/>
</dbReference>
<dbReference type="NCBIfam" id="TIGR00229">
    <property type="entry name" value="sensory_box"/>
    <property type="match status" value="1"/>
</dbReference>
<dbReference type="STRING" id="1325564.NSJP_1955"/>
<proteinExistence type="predicted"/>
<organism evidence="9 10">
    <name type="scientific">Nitrospira japonica</name>
    <dbReference type="NCBI Taxonomy" id="1325564"/>
    <lineage>
        <taxon>Bacteria</taxon>
        <taxon>Pseudomonadati</taxon>
        <taxon>Nitrospirota</taxon>
        <taxon>Nitrospiria</taxon>
        <taxon>Nitrospirales</taxon>
        <taxon>Nitrospiraceae</taxon>
        <taxon>Nitrospira</taxon>
    </lineage>
</organism>
<dbReference type="Gene3D" id="3.40.50.2300">
    <property type="match status" value="1"/>
</dbReference>
<dbReference type="CDD" id="cd16917">
    <property type="entry name" value="HATPase_UhpB-NarQ-NarX-like"/>
    <property type="match status" value="1"/>
</dbReference>
<dbReference type="Proteomes" id="UP000192042">
    <property type="component" value="Chromosome I"/>
</dbReference>
<dbReference type="InterPro" id="IPR011712">
    <property type="entry name" value="Sig_transdc_His_kin_sub3_dim/P"/>
</dbReference>
<dbReference type="SMART" id="SM00091">
    <property type="entry name" value="PAS"/>
    <property type="match status" value="1"/>
</dbReference>
<sequence>MTYQSSHYLEELRTRAKARLHRMVLQAVPDLSRHAIQKLVEELNVREVELEMQCDELQKAHDEIQDSRNRYRELYESIPIGFATIDEKGTVYDINPAGLAILGSELGQALRRGFHSFLAEHDSHRFILLCRKALQHHEHLAEEYWLVRPSGSVFPARVQAILVESDTGMPAQIRIAFKDITDRKKAEETSRRHEVQLEALTAKLFSAQEEERKRLATDLHDHLQQMLVIVKLKLAQGKRLAESSPVSTVMTDVDLIINDALAYTRTLLADLSPPVLRDHGLEAALVWLARQMKTYGLDVTVSLPDKPVGLDEARSILLFQCVRELLMNTRKHSEATEAAVVMDHQGDVLRIEVSDRGKGFTPTDVATSETLSQFGLFSIRERMRTAGGSFEVSSSPNHGTKSVLMIKGCQQQNEFPEEEALSVVETTGRMSDKEPISVLLVDDHAMMRQGLRTVLETYPDITILGEAANGKDALLMIEQLRPKVVVMDINMPVMNGVEATQHITKRFPETTVIGLSVNAGSESTKAMMSAGATILITKEAAVDKLYDSIRMAISRSR</sequence>
<evidence type="ECO:0000256" key="1">
    <source>
        <dbReference type="ARBA" id="ARBA00022679"/>
    </source>
</evidence>
<dbReference type="EMBL" id="LT828648">
    <property type="protein sequence ID" value="SLM48127.1"/>
    <property type="molecule type" value="Genomic_DNA"/>
</dbReference>
<dbReference type="Gene3D" id="3.30.565.10">
    <property type="entry name" value="Histidine kinase-like ATPase, C-terminal domain"/>
    <property type="match status" value="1"/>
</dbReference>
<evidence type="ECO:0000256" key="4">
    <source>
        <dbReference type="PROSITE-ProRule" id="PRU00169"/>
    </source>
</evidence>
<dbReference type="PROSITE" id="PS50113">
    <property type="entry name" value="PAC"/>
    <property type="match status" value="1"/>
</dbReference>
<dbReference type="CDD" id="cd00130">
    <property type="entry name" value="PAS"/>
    <property type="match status" value="1"/>
</dbReference>
<feature type="domain" description="Response regulatory" evidence="6">
    <location>
        <begin position="437"/>
        <end position="553"/>
    </location>
</feature>
<evidence type="ECO:0000256" key="5">
    <source>
        <dbReference type="SAM" id="Coils"/>
    </source>
</evidence>
<evidence type="ECO:0000256" key="2">
    <source>
        <dbReference type="ARBA" id="ARBA00022777"/>
    </source>
</evidence>
<feature type="coiled-coil region" evidence="5">
    <location>
        <begin position="40"/>
        <end position="77"/>
    </location>
</feature>
<evidence type="ECO:0000259" key="7">
    <source>
        <dbReference type="PROSITE" id="PS50112"/>
    </source>
</evidence>
<feature type="domain" description="PAC" evidence="8">
    <location>
        <begin position="140"/>
        <end position="192"/>
    </location>
</feature>
<dbReference type="InterPro" id="IPR003594">
    <property type="entry name" value="HATPase_dom"/>
</dbReference>
<dbReference type="SUPFAM" id="SSF52172">
    <property type="entry name" value="CheY-like"/>
    <property type="match status" value="1"/>
</dbReference>
<reference evidence="9 10" key="1">
    <citation type="submission" date="2017-03" db="EMBL/GenBank/DDBJ databases">
        <authorList>
            <person name="Afonso C.L."/>
            <person name="Miller P.J."/>
            <person name="Scott M.A."/>
            <person name="Spackman E."/>
            <person name="Goraichik I."/>
            <person name="Dimitrov K.M."/>
            <person name="Suarez D.L."/>
            <person name="Swayne D.E."/>
        </authorList>
    </citation>
    <scope>NUCLEOTIDE SEQUENCE [LARGE SCALE GENOMIC DNA]</scope>
    <source>
        <strain evidence="9">Genome sequencing of Nitrospira japonica strain NJ11</strain>
    </source>
</reference>
<dbReference type="PROSITE" id="PS50110">
    <property type="entry name" value="RESPONSE_REGULATORY"/>
    <property type="match status" value="1"/>
</dbReference>
<dbReference type="OrthoDB" id="5421017at2"/>
<dbReference type="Pfam" id="PF13426">
    <property type="entry name" value="PAS_9"/>
    <property type="match status" value="1"/>
</dbReference>
<evidence type="ECO:0000256" key="3">
    <source>
        <dbReference type="ARBA" id="ARBA00023012"/>
    </source>
</evidence>
<dbReference type="InterPro" id="IPR035965">
    <property type="entry name" value="PAS-like_dom_sf"/>
</dbReference>
<name>A0A1W1I532_9BACT</name>
<dbReference type="PROSITE" id="PS50112">
    <property type="entry name" value="PAS"/>
    <property type="match status" value="1"/>
</dbReference>
<dbReference type="InterPro" id="IPR011006">
    <property type="entry name" value="CheY-like_superfamily"/>
</dbReference>
<keyword evidence="3" id="KW-0902">Two-component regulatory system</keyword>
<keyword evidence="5" id="KW-0175">Coiled coil</keyword>
<dbReference type="Gene3D" id="3.30.450.20">
    <property type="entry name" value="PAS domain"/>
    <property type="match status" value="1"/>
</dbReference>
<feature type="coiled-coil region" evidence="5">
    <location>
        <begin position="183"/>
        <end position="210"/>
    </location>
</feature>
<feature type="modified residue" description="4-aspartylphosphate" evidence="4">
    <location>
        <position position="488"/>
    </location>
</feature>
<evidence type="ECO:0000259" key="6">
    <source>
        <dbReference type="PROSITE" id="PS50110"/>
    </source>
</evidence>
<dbReference type="PANTHER" id="PTHR24421">
    <property type="entry name" value="NITRATE/NITRITE SENSOR PROTEIN NARX-RELATED"/>
    <property type="match status" value="1"/>
</dbReference>
<dbReference type="InterPro" id="IPR050482">
    <property type="entry name" value="Sensor_HK_TwoCompSys"/>
</dbReference>
<feature type="domain" description="PAS" evidence="7">
    <location>
        <begin position="67"/>
        <end position="137"/>
    </location>
</feature>
<keyword evidence="2" id="KW-0418">Kinase</keyword>
<dbReference type="InterPro" id="IPR000700">
    <property type="entry name" value="PAS-assoc_C"/>
</dbReference>
<dbReference type="Pfam" id="PF02518">
    <property type="entry name" value="HATPase_c"/>
    <property type="match status" value="1"/>
</dbReference>
<dbReference type="SUPFAM" id="SSF55874">
    <property type="entry name" value="ATPase domain of HSP90 chaperone/DNA topoisomerase II/histidine kinase"/>
    <property type="match status" value="1"/>
</dbReference>
<dbReference type="GO" id="GO:0000155">
    <property type="term" value="F:phosphorelay sensor kinase activity"/>
    <property type="evidence" value="ECO:0007669"/>
    <property type="project" value="InterPro"/>
</dbReference>
<keyword evidence="10" id="KW-1185">Reference proteome</keyword>
<dbReference type="Gene3D" id="1.20.5.1930">
    <property type="match status" value="1"/>
</dbReference>
<dbReference type="PANTHER" id="PTHR24421:SF58">
    <property type="entry name" value="SIGNAL TRANSDUCTION HISTIDINE-PROTEIN KINASE_PHOSPHATASE UHPB"/>
    <property type="match status" value="1"/>
</dbReference>
<evidence type="ECO:0000313" key="9">
    <source>
        <dbReference type="EMBL" id="SLM48127.1"/>
    </source>
</evidence>
<dbReference type="KEGG" id="nja:NSJP_1955"/>
<dbReference type="InterPro" id="IPR058245">
    <property type="entry name" value="NreC/VraR/RcsB-like_REC"/>
</dbReference>
<evidence type="ECO:0008006" key="11">
    <source>
        <dbReference type="Google" id="ProtNLM"/>
    </source>
</evidence>
<dbReference type="Pfam" id="PF07730">
    <property type="entry name" value="HisKA_3"/>
    <property type="match status" value="1"/>
</dbReference>
<protein>
    <recommendedName>
        <fullName evidence="11">Histidine kinase</fullName>
    </recommendedName>
</protein>
<evidence type="ECO:0000313" key="10">
    <source>
        <dbReference type="Proteomes" id="UP000192042"/>
    </source>
</evidence>
<dbReference type="SMART" id="SM00448">
    <property type="entry name" value="REC"/>
    <property type="match status" value="1"/>
</dbReference>